<evidence type="ECO:0000256" key="8">
    <source>
        <dbReference type="ARBA" id="ARBA00022679"/>
    </source>
</evidence>
<evidence type="ECO:0000256" key="4">
    <source>
        <dbReference type="ARBA" id="ARBA00011738"/>
    </source>
</evidence>
<dbReference type="PRINTS" id="PR00753">
    <property type="entry name" value="ACCSYNTHASE"/>
</dbReference>
<dbReference type="STRING" id="691883.A0A058Z8H0"/>
<dbReference type="AlphaFoldDB" id="A0A058Z8H0"/>
<dbReference type="CDD" id="cd00609">
    <property type="entry name" value="AAT_like"/>
    <property type="match status" value="1"/>
</dbReference>
<dbReference type="InterPro" id="IPR015422">
    <property type="entry name" value="PyrdxlP-dep_Trfase_small"/>
</dbReference>
<comment type="similarity">
    <text evidence="3 13">Belongs to the class-I pyridoxal-phosphate-dependent aminotransferase family.</text>
</comment>
<dbReference type="SUPFAM" id="SSF53383">
    <property type="entry name" value="PLP-dependent transferases"/>
    <property type="match status" value="1"/>
</dbReference>
<keyword evidence="9" id="KW-0828">Tyrosine catabolism</keyword>
<gene>
    <name evidence="16" type="ORF">H696_02881</name>
</gene>
<evidence type="ECO:0000313" key="16">
    <source>
        <dbReference type="EMBL" id="KCV70535.1"/>
    </source>
</evidence>
<dbReference type="Gene3D" id="3.90.1150.10">
    <property type="entry name" value="Aspartate Aminotransferase, domain 1"/>
    <property type="match status" value="1"/>
</dbReference>
<dbReference type="GO" id="GO:0006559">
    <property type="term" value="P:L-phenylalanine catabolic process"/>
    <property type="evidence" value="ECO:0007669"/>
    <property type="project" value="UniProtKB-UniPathway"/>
</dbReference>
<dbReference type="InterPro" id="IPR005957">
    <property type="entry name" value="Tyrosine_aminoTrfase"/>
</dbReference>
<keyword evidence="7 16" id="KW-0032">Aminotransferase</keyword>
<dbReference type="OMA" id="CALDLCI"/>
<dbReference type="Gene3D" id="3.40.640.10">
    <property type="entry name" value="Type I PLP-dependent aspartate aminotransferase-like (Major domain)"/>
    <property type="match status" value="1"/>
</dbReference>
<dbReference type="GO" id="GO:0006572">
    <property type="term" value="P:L-tyrosine catabolic process"/>
    <property type="evidence" value="ECO:0007669"/>
    <property type="project" value="UniProtKB-KW"/>
</dbReference>
<keyword evidence="10 13" id="KW-0663">Pyridoxal phosphate</keyword>
<reference evidence="16" key="1">
    <citation type="submission" date="2013-04" db="EMBL/GenBank/DDBJ databases">
        <title>The Genome Sequence of Fonticula alba ATCC 38817.</title>
        <authorList>
            <consortium name="The Broad Institute Genomics Platform"/>
            <person name="Russ C."/>
            <person name="Cuomo C."/>
            <person name="Burger G."/>
            <person name="Gray M.W."/>
            <person name="Holland P.W.H."/>
            <person name="King N."/>
            <person name="Lang F.B.F."/>
            <person name="Roger A.J."/>
            <person name="Ruiz-Trillo I."/>
            <person name="Brown M."/>
            <person name="Walker B."/>
            <person name="Young S."/>
            <person name="Zeng Q."/>
            <person name="Gargeya S."/>
            <person name="Fitzgerald M."/>
            <person name="Haas B."/>
            <person name="Abouelleil A."/>
            <person name="Allen A.W."/>
            <person name="Alvarado L."/>
            <person name="Arachchi H.M."/>
            <person name="Berlin A.M."/>
            <person name="Chapman S.B."/>
            <person name="Gainer-Dewar J."/>
            <person name="Goldberg J."/>
            <person name="Griggs A."/>
            <person name="Gujja S."/>
            <person name="Hansen M."/>
            <person name="Howarth C."/>
            <person name="Imamovic A."/>
            <person name="Ireland A."/>
            <person name="Larimer J."/>
            <person name="McCowan C."/>
            <person name="Murphy C."/>
            <person name="Pearson M."/>
            <person name="Poon T.W."/>
            <person name="Priest M."/>
            <person name="Roberts A."/>
            <person name="Saif S."/>
            <person name="Shea T."/>
            <person name="Sisk P."/>
            <person name="Sykes S."/>
            <person name="Wortman J."/>
            <person name="Nusbaum C."/>
            <person name="Birren B."/>
        </authorList>
    </citation>
    <scope>NUCLEOTIDE SEQUENCE [LARGE SCALE GENOMIC DNA]</scope>
    <source>
        <strain evidence="16">ATCC 38817</strain>
    </source>
</reference>
<dbReference type="InterPro" id="IPR015424">
    <property type="entry name" value="PyrdxlP-dep_Trfase"/>
</dbReference>
<dbReference type="NCBIfam" id="TIGR01265">
    <property type="entry name" value="tyr_nico_aTase"/>
    <property type="match status" value="1"/>
</dbReference>
<evidence type="ECO:0000256" key="11">
    <source>
        <dbReference type="ARBA" id="ARBA00031696"/>
    </source>
</evidence>
<dbReference type="GeneID" id="20527606"/>
<dbReference type="eggNOG" id="KOG0259">
    <property type="taxonomic scope" value="Eukaryota"/>
</dbReference>
<dbReference type="RefSeq" id="XP_009495051.1">
    <property type="nucleotide sequence ID" value="XM_009496776.1"/>
</dbReference>
<dbReference type="Proteomes" id="UP000030693">
    <property type="component" value="Unassembled WGS sequence"/>
</dbReference>
<evidence type="ECO:0000313" key="17">
    <source>
        <dbReference type="Proteomes" id="UP000030693"/>
    </source>
</evidence>
<evidence type="ECO:0000259" key="15">
    <source>
        <dbReference type="Pfam" id="PF00155"/>
    </source>
</evidence>
<dbReference type="NCBIfam" id="TIGR01264">
    <property type="entry name" value="tyr_amTase_E"/>
    <property type="match status" value="1"/>
</dbReference>
<dbReference type="InterPro" id="IPR005958">
    <property type="entry name" value="TyrNic_aminoTrfase"/>
</dbReference>
<dbReference type="PANTHER" id="PTHR45744">
    <property type="entry name" value="TYROSINE AMINOTRANSFERASE"/>
    <property type="match status" value="1"/>
</dbReference>
<dbReference type="OrthoDB" id="7042322at2759"/>
<dbReference type="InterPro" id="IPR004839">
    <property type="entry name" value="Aminotransferase_I/II_large"/>
</dbReference>
<dbReference type="GO" id="GO:0004838">
    <property type="term" value="F:L-tyrosine-2-oxoglutarate transaminase activity"/>
    <property type="evidence" value="ECO:0007669"/>
    <property type="project" value="InterPro"/>
</dbReference>
<dbReference type="UniPathway" id="UPA00139">
    <property type="reaction ID" value="UER00338"/>
</dbReference>
<dbReference type="Pfam" id="PF00155">
    <property type="entry name" value="Aminotran_1_2"/>
    <property type="match status" value="1"/>
</dbReference>
<dbReference type="InterPro" id="IPR015421">
    <property type="entry name" value="PyrdxlP-dep_Trfase_major"/>
</dbReference>
<dbReference type="PANTHER" id="PTHR45744:SF2">
    <property type="entry name" value="TYROSINE AMINOTRANSFERASE"/>
    <property type="match status" value="1"/>
</dbReference>
<accession>A0A058Z8H0</accession>
<evidence type="ECO:0000256" key="6">
    <source>
        <dbReference type="ARBA" id="ARBA00015959"/>
    </source>
</evidence>
<feature type="domain" description="Aminotransferase class I/classII large" evidence="15">
    <location>
        <begin position="40"/>
        <end position="399"/>
    </location>
</feature>
<evidence type="ECO:0000256" key="2">
    <source>
        <dbReference type="ARBA" id="ARBA00005203"/>
    </source>
</evidence>
<evidence type="ECO:0000256" key="9">
    <source>
        <dbReference type="ARBA" id="ARBA00022878"/>
    </source>
</evidence>
<organism evidence="16">
    <name type="scientific">Fonticula alba</name>
    <name type="common">Slime mold</name>
    <dbReference type="NCBI Taxonomy" id="691883"/>
    <lineage>
        <taxon>Eukaryota</taxon>
        <taxon>Rotosphaerida</taxon>
        <taxon>Fonticulaceae</taxon>
        <taxon>Fonticula</taxon>
    </lineage>
</organism>
<evidence type="ECO:0000256" key="10">
    <source>
        <dbReference type="ARBA" id="ARBA00022898"/>
    </source>
</evidence>
<feature type="modified residue" description="N6-(pyridoxal phosphate)lysine" evidence="14">
    <location>
        <position position="247"/>
    </location>
</feature>
<comment type="subunit">
    <text evidence="4">Homodimer.</text>
</comment>
<dbReference type="GO" id="GO:0030170">
    <property type="term" value="F:pyridoxal phosphate binding"/>
    <property type="evidence" value="ECO:0007669"/>
    <property type="project" value="InterPro"/>
</dbReference>
<keyword evidence="8 16" id="KW-0808">Transferase</keyword>
<protein>
    <recommendedName>
        <fullName evidence="6">Tyrosine aminotransferase</fullName>
        <ecNumber evidence="5">2.6.1.5</ecNumber>
    </recommendedName>
    <alternativeName>
        <fullName evidence="11">L-tyrosine:2-oxoglutarate aminotransferase</fullName>
    </alternativeName>
</protein>
<evidence type="ECO:0000256" key="14">
    <source>
        <dbReference type="PIRSR" id="PIRSR000517-1"/>
    </source>
</evidence>
<evidence type="ECO:0000256" key="7">
    <source>
        <dbReference type="ARBA" id="ARBA00022576"/>
    </source>
</evidence>
<dbReference type="PIRSF" id="PIRSF000517">
    <property type="entry name" value="Tyr_transaminase"/>
    <property type="match status" value="1"/>
</dbReference>
<dbReference type="EMBL" id="KB932204">
    <property type="protein sequence ID" value="KCV70535.1"/>
    <property type="molecule type" value="Genomic_DNA"/>
</dbReference>
<comment type="cofactor">
    <cofactor evidence="1 13 14">
        <name>pyridoxal 5'-phosphate</name>
        <dbReference type="ChEBI" id="CHEBI:597326"/>
    </cofactor>
</comment>
<evidence type="ECO:0000256" key="12">
    <source>
        <dbReference type="ARBA" id="ARBA00047798"/>
    </source>
</evidence>
<evidence type="ECO:0000256" key="5">
    <source>
        <dbReference type="ARBA" id="ARBA00012749"/>
    </source>
</evidence>
<evidence type="ECO:0000256" key="3">
    <source>
        <dbReference type="ARBA" id="ARBA00007441"/>
    </source>
</evidence>
<evidence type="ECO:0000256" key="1">
    <source>
        <dbReference type="ARBA" id="ARBA00001933"/>
    </source>
</evidence>
<comment type="catalytic activity">
    <reaction evidence="12">
        <text>L-tyrosine + 2-oxoglutarate = 3-(4-hydroxyphenyl)pyruvate + L-glutamate</text>
        <dbReference type="Rhea" id="RHEA:15093"/>
        <dbReference type="ChEBI" id="CHEBI:16810"/>
        <dbReference type="ChEBI" id="CHEBI:29985"/>
        <dbReference type="ChEBI" id="CHEBI:36242"/>
        <dbReference type="ChEBI" id="CHEBI:58315"/>
        <dbReference type="EC" id="2.6.1.5"/>
    </reaction>
</comment>
<dbReference type="EC" id="2.6.1.5" evidence="5"/>
<evidence type="ECO:0000256" key="13">
    <source>
        <dbReference type="PIRNR" id="PIRNR000517"/>
    </source>
</evidence>
<comment type="pathway">
    <text evidence="2">Amino-acid degradation; L-phenylalanine degradation; acetoacetate and fumarate from L-phenylalanine: step 2/6.</text>
</comment>
<keyword evidence="17" id="KW-1185">Reference proteome</keyword>
<proteinExistence type="inferred from homology"/>
<sequence length="413" mass="44964">MTMSDFPVLKASASSLRTTNPIRQIVDGMKTVPNPDLADIRLSIGDPTIFGNFSVPDSVNAALVEAINSKKFNGYPPSTGYESARAAIAKAYGSDPRAPLTPADVIIASGCSGAIELAISAMADEGQNILLPRPGFSLYQTIAEARGVEVRHYDLVAEKNWEASIESIEALIDAKTAFILITNPSNPCGSNYSEAHLLELLAVAQKHRLPIFADEIYADMVFSGQTFTHIARLSTDVPVISAGGLAKRFMVPGWRLGWLTIHDRHGQLAQIRDGLNRLSQLVLGANSLLQGVLPTILLETEQSYFDNNNRMLEELANTTVEAIRKIPGLQPIAPQGAMYVMVKIDPVALPEFAGNDSRFCERLIAEQSVHCLPGACFGVPGYFRIVFTSPKEKLAEAFARMADFCRKYHVSQE</sequence>
<name>A0A058Z8H0_FONAL</name>